<dbReference type="GO" id="GO:0016410">
    <property type="term" value="F:N-acyltransferase activity"/>
    <property type="evidence" value="ECO:0007669"/>
    <property type="project" value="TreeGrafter"/>
</dbReference>
<dbReference type="AlphaFoldDB" id="A0A3G4VHM8"/>
<proteinExistence type="predicted"/>
<protein>
    <submittedName>
        <fullName evidence="5">N-acetyltransferase</fullName>
    </submittedName>
</protein>
<comment type="pathway">
    <text evidence="1">Siderophore biosynthesis.</text>
</comment>
<dbReference type="SMART" id="SM01006">
    <property type="entry name" value="AlcB"/>
    <property type="match status" value="1"/>
</dbReference>
<gene>
    <name evidence="5" type="ORF">ECB94_19525</name>
</gene>
<dbReference type="Gene3D" id="3.40.630.30">
    <property type="match status" value="1"/>
</dbReference>
<dbReference type="InterPro" id="IPR019432">
    <property type="entry name" value="Acyltransferase_MbtK/IucB-like"/>
</dbReference>
<dbReference type="InterPro" id="IPR000182">
    <property type="entry name" value="GNAT_dom"/>
</dbReference>
<feature type="region of interest" description="Disordered" evidence="3">
    <location>
        <begin position="66"/>
        <end position="85"/>
    </location>
</feature>
<dbReference type="EMBL" id="CP033578">
    <property type="protein sequence ID" value="AYV23488.1"/>
    <property type="molecule type" value="Genomic_DNA"/>
</dbReference>
<accession>A0A3G4VHM8</accession>
<dbReference type="Pfam" id="PF13523">
    <property type="entry name" value="Acetyltransf_8"/>
    <property type="match status" value="1"/>
</dbReference>
<name>A0A3G4VHM8_9VIBR</name>
<dbReference type="RefSeq" id="WP_124941459.1">
    <property type="nucleotide sequence ID" value="NZ_CP033578.1"/>
</dbReference>
<sequence length="281" mass="33562">MNTEQLVRDVETQFTHHPDLGTVSLTEQECQLLGFPMQWLDKTGIDRACFFQINLTGLCHQPSDRFPYSKQQDDPTRGYLATRPPKPEGEVYRRFDVALEKVISFRTFDFDKDLARFTQWMNNPRVAEFWEQAWTEDKLKEFVENRFSDGFTLPLIGEIDDQPFGYFEVYWAAQDRLAPYYDYQEFDRGIHLLVGDENHRGKQYFDAWLRALCHYAFLDDVRTQRIVMEPRFDNVKLFKRLASSAFEKQFEFNFPHKRSALMIMKRELFFDLAWSMDSERA</sequence>
<dbReference type="InterPro" id="IPR016181">
    <property type="entry name" value="Acyl_CoA_acyltransferase"/>
</dbReference>
<dbReference type="SUPFAM" id="SSF55729">
    <property type="entry name" value="Acyl-CoA N-acyltransferases (Nat)"/>
    <property type="match status" value="1"/>
</dbReference>
<evidence type="ECO:0000313" key="5">
    <source>
        <dbReference type="EMBL" id="AYV23488.1"/>
    </source>
</evidence>
<organism evidence="5 6">
    <name type="scientific">Vibrio mediterranei</name>
    <dbReference type="NCBI Taxonomy" id="689"/>
    <lineage>
        <taxon>Bacteria</taxon>
        <taxon>Pseudomonadati</taxon>
        <taxon>Pseudomonadota</taxon>
        <taxon>Gammaproteobacteria</taxon>
        <taxon>Vibrionales</taxon>
        <taxon>Vibrionaceae</taxon>
        <taxon>Vibrio</taxon>
    </lineage>
</organism>
<evidence type="ECO:0000313" key="6">
    <source>
        <dbReference type="Proteomes" id="UP000279760"/>
    </source>
</evidence>
<evidence type="ECO:0000256" key="1">
    <source>
        <dbReference type="ARBA" id="ARBA00004924"/>
    </source>
</evidence>
<dbReference type="Proteomes" id="UP000279760">
    <property type="component" value="Chromosome 2"/>
</dbReference>
<evidence type="ECO:0000256" key="3">
    <source>
        <dbReference type="SAM" id="MobiDB-lite"/>
    </source>
</evidence>
<dbReference type="PROSITE" id="PS51186">
    <property type="entry name" value="GNAT"/>
    <property type="match status" value="1"/>
</dbReference>
<keyword evidence="2" id="KW-0046">Antibiotic resistance</keyword>
<evidence type="ECO:0000256" key="2">
    <source>
        <dbReference type="ARBA" id="ARBA00023251"/>
    </source>
</evidence>
<keyword evidence="5" id="KW-0808">Transferase</keyword>
<dbReference type="PANTHER" id="PTHR31438">
    <property type="entry name" value="LYSINE N-ACYLTRANSFERASE C17G9.06C-RELATED"/>
    <property type="match status" value="1"/>
</dbReference>
<reference evidence="5 6" key="1">
    <citation type="submission" date="2018-11" db="EMBL/GenBank/DDBJ databases">
        <title>Complete Genome Sequence of Vbrio mediterranei 117-T6: a Potential Pathogen Bacteria Isolated from the Conchocelis of Pyropia.</title>
        <authorList>
            <person name="Liu Q."/>
        </authorList>
    </citation>
    <scope>NUCLEOTIDE SEQUENCE [LARGE SCALE GENOMIC DNA]</scope>
    <source>
        <strain evidence="5 6">117-T6</strain>
    </source>
</reference>
<dbReference type="GO" id="GO:0046677">
    <property type="term" value="P:response to antibiotic"/>
    <property type="evidence" value="ECO:0007669"/>
    <property type="project" value="UniProtKB-KW"/>
</dbReference>
<evidence type="ECO:0000259" key="4">
    <source>
        <dbReference type="PROSITE" id="PS51186"/>
    </source>
</evidence>
<dbReference type="GO" id="GO:0019290">
    <property type="term" value="P:siderophore biosynthetic process"/>
    <property type="evidence" value="ECO:0007669"/>
    <property type="project" value="InterPro"/>
</dbReference>
<feature type="domain" description="N-acetyltransferase" evidence="4">
    <location>
        <begin position="103"/>
        <end position="267"/>
    </location>
</feature>
<dbReference type="PANTHER" id="PTHR31438:SF1">
    <property type="entry name" value="LYSINE N-ACYLTRANSFERASE C17G9.06C-RELATED"/>
    <property type="match status" value="1"/>
</dbReference>